<name>A0ABS2GF13_9FIRM</name>
<dbReference type="InterPro" id="IPR010258">
    <property type="entry name" value="Conjugal_tfr_TrbG/VirB9/CagX"/>
</dbReference>
<evidence type="ECO:0000313" key="5">
    <source>
        <dbReference type="Proteomes" id="UP000707138"/>
    </source>
</evidence>
<keyword evidence="2 3" id="KW-0732">Signal</keyword>
<proteinExistence type="inferred from homology"/>
<evidence type="ECO:0000256" key="3">
    <source>
        <dbReference type="SAM" id="SignalP"/>
    </source>
</evidence>
<comment type="similarity">
    <text evidence="1">Belongs to the TrbG/VirB9 family.</text>
</comment>
<dbReference type="InterPro" id="IPR033645">
    <property type="entry name" value="VirB9/CagX/TrbG_C"/>
</dbReference>
<protein>
    <submittedName>
        <fullName evidence="4">TrbG/VirB9 family P-type conjugative transfer protein</fullName>
    </submittedName>
</protein>
<evidence type="ECO:0000256" key="2">
    <source>
        <dbReference type="ARBA" id="ARBA00022729"/>
    </source>
</evidence>
<organism evidence="4 5">
    <name type="scientific">Veillonella magna</name>
    <dbReference type="NCBI Taxonomy" id="464322"/>
    <lineage>
        <taxon>Bacteria</taxon>
        <taxon>Bacillati</taxon>
        <taxon>Bacillota</taxon>
        <taxon>Negativicutes</taxon>
        <taxon>Veillonellales</taxon>
        <taxon>Veillonellaceae</taxon>
        <taxon>Veillonella</taxon>
    </lineage>
</organism>
<dbReference type="Pfam" id="PF03524">
    <property type="entry name" value="CagX"/>
    <property type="match status" value="1"/>
</dbReference>
<evidence type="ECO:0000313" key="4">
    <source>
        <dbReference type="EMBL" id="MBM6911878.1"/>
    </source>
</evidence>
<keyword evidence="5" id="KW-1185">Reference proteome</keyword>
<dbReference type="CDD" id="cd06911">
    <property type="entry name" value="VirB9_CagX_TrbG"/>
    <property type="match status" value="1"/>
</dbReference>
<dbReference type="RefSeq" id="WP_205087196.1">
    <property type="nucleotide sequence ID" value="NZ_JACJLA010000001.1"/>
</dbReference>
<dbReference type="Proteomes" id="UP000707138">
    <property type="component" value="Unassembled WGS sequence"/>
</dbReference>
<accession>A0ABS2GF13</accession>
<sequence length="292" mass="33284">MRIRRKRIYSAIPLMGAFLFPVLGTVHAANADAPQAVYYTREGAKDAASLVYQYHPNSTYSVNTKMGFVTDIELHPGDTISYIAGGDTARWAIDTSTVSGTAHIYVKPLAKNIHTNLIVNTNRYSYRIGIYSTDTPTTLVRWEYPDEIREAMKREMARPVYKDKKEKTYLDTHTEAVNGMPVQKHLNYRYELKNHGVAQATMPTEVFDDGTRTYIKIPAQNKYDFPTLYHVNDQNKLTLVNYRVIGSYLVADRVFSKARLTYTSKSYVEIRSSTKTTLHDTEAPMLSVKEVK</sequence>
<dbReference type="Gene3D" id="2.60.40.2500">
    <property type="match status" value="1"/>
</dbReference>
<feature type="signal peptide" evidence="3">
    <location>
        <begin position="1"/>
        <end position="28"/>
    </location>
</feature>
<dbReference type="EMBL" id="JACJLA010000001">
    <property type="protein sequence ID" value="MBM6911878.1"/>
    <property type="molecule type" value="Genomic_DNA"/>
</dbReference>
<reference evidence="4 5" key="1">
    <citation type="journal article" date="2021" name="Sci. Rep.">
        <title>The distribution of antibiotic resistance genes in chicken gut microbiota commensals.</title>
        <authorList>
            <person name="Juricova H."/>
            <person name="Matiasovicova J."/>
            <person name="Kubasova T."/>
            <person name="Cejkova D."/>
            <person name="Rychlik I."/>
        </authorList>
    </citation>
    <scope>NUCLEOTIDE SEQUENCE [LARGE SCALE GENOMIC DNA]</scope>
    <source>
        <strain evidence="4 5">An537</strain>
    </source>
</reference>
<dbReference type="InterPro" id="IPR038161">
    <property type="entry name" value="VirB9/CagX/TrbG_C_sf"/>
</dbReference>
<gene>
    <name evidence="4" type="ORF">H6A01_00870</name>
</gene>
<evidence type="ECO:0000256" key="1">
    <source>
        <dbReference type="ARBA" id="ARBA00006135"/>
    </source>
</evidence>
<feature type="chain" id="PRO_5045127700" evidence="3">
    <location>
        <begin position="29"/>
        <end position="292"/>
    </location>
</feature>
<comment type="caution">
    <text evidence="4">The sequence shown here is derived from an EMBL/GenBank/DDBJ whole genome shotgun (WGS) entry which is preliminary data.</text>
</comment>